<sequence length="273" mass="29585">MKLHLGVVLLLAGFQGVASGGAVGCATWSPSENNQVCCTRCKQGNHMVNRCGVDPSTLCEPCDEGYFVNDPTSFACSICTQCTGKKKAKQDCTSSSDTVCECKPGYLCRDTKCSSCDQECGKGQQPTANWTCQDCPYGTFNNKIHSKCVPWSTKCPHPDQKIVKKGTMDSDIVCEIVHGNDLQDGIMVAILLFSLSIVIFIILSACIAIKKKKKKSMIMSTVEAVPEKPITVSEGLRQLEQQEECIYCLPQQEQGSSLESVASLDSEVKLLSA</sequence>
<dbReference type="PROSITE" id="PS50050">
    <property type="entry name" value="TNFR_NGFR_2"/>
    <property type="match status" value="1"/>
</dbReference>
<keyword evidence="1" id="KW-1015">Disulfide bond</keyword>
<reference evidence="5" key="1">
    <citation type="thesis" date="2021" institute="BYU ScholarsArchive" country="Provo, UT, USA">
        <title>Applications of and Algorithms for Genome Assembly and Genomic Analyses with an Emphasis on Marine Teleosts.</title>
        <authorList>
            <person name="Pickett B.D."/>
        </authorList>
    </citation>
    <scope>NUCLEOTIDE SEQUENCE</scope>
    <source>
        <strain evidence="5">HI-2016</strain>
    </source>
</reference>
<keyword evidence="2" id="KW-1133">Transmembrane helix</keyword>
<comment type="caution">
    <text evidence="5">The sequence shown here is derived from an EMBL/GenBank/DDBJ whole genome shotgun (WGS) entry which is preliminary data.</text>
</comment>
<name>A0A8T2PHD2_9TELE</name>
<gene>
    <name evidence="5" type="ORF">JZ751_017319</name>
</gene>
<feature type="signal peptide" evidence="3">
    <location>
        <begin position="1"/>
        <end position="19"/>
    </location>
</feature>
<dbReference type="PANTHER" id="PTHR47139:SF4">
    <property type="entry name" value="TUMOR NECROSIS FACTOR RECEPTOR SUPERFAMILY MEMBER 9 ISOFORM X1-RELATED"/>
    <property type="match status" value="1"/>
</dbReference>
<dbReference type="PROSITE" id="PS51257">
    <property type="entry name" value="PROKAR_LIPOPROTEIN"/>
    <property type="match status" value="1"/>
</dbReference>
<organism evidence="5 6">
    <name type="scientific">Albula glossodonta</name>
    <name type="common">roundjaw bonefish</name>
    <dbReference type="NCBI Taxonomy" id="121402"/>
    <lineage>
        <taxon>Eukaryota</taxon>
        <taxon>Metazoa</taxon>
        <taxon>Chordata</taxon>
        <taxon>Craniata</taxon>
        <taxon>Vertebrata</taxon>
        <taxon>Euteleostomi</taxon>
        <taxon>Actinopterygii</taxon>
        <taxon>Neopterygii</taxon>
        <taxon>Teleostei</taxon>
        <taxon>Albuliformes</taxon>
        <taxon>Albulidae</taxon>
        <taxon>Albula</taxon>
    </lineage>
</organism>
<feature type="domain" description="TNFR-Cys" evidence="4">
    <location>
        <begin position="61"/>
        <end position="100"/>
    </location>
</feature>
<dbReference type="Pfam" id="PF00020">
    <property type="entry name" value="TNFR_c6"/>
    <property type="match status" value="2"/>
</dbReference>
<dbReference type="GO" id="GO:0038023">
    <property type="term" value="F:signaling receptor activity"/>
    <property type="evidence" value="ECO:0007669"/>
    <property type="project" value="TreeGrafter"/>
</dbReference>
<evidence type="ECO:0000313" key="5">
    <source>
        <dbReference type="EMBL" id="KAG9352743.1"/>
    </source>
</evidence>
<dbReference type="InterPro" id="IPR001368">
    <property type="entry name" value="TNFR/NGFR_Cys_rich_reg"/>
</dbReference>
<protein>
    <recommendedName>
        <fullName evidence="4">TNFR-Cys domain-containing protein</fullName>
    </recommendedName>
</protein>
<evidence type="ECO:0000259" key="4">
    <source>
        <dbReference type="PROSITE" id="PS50050"/>
    </source>
</evidence>
<dbReference type="Proteomes" id="UP000824540">
    <property type="component" value="Unassembled WGS sequence"/>
</dbReference>
<dbReference type="SMART" id="SM00208">
    <property type="entry name" value="TNFR"/>
    <property type="match status" value="3"/>
</dbReference>
<dbReference type="PANTHER" id="PTHR47139">
    <property type="entry name" value="TUMOR NECROSIS FACTOR RECEPTOR SUPERFAMILY MEMBER 9"/>
    <property type="match status" value="1"/>
</dbReference>
<feature type="transmembrane region" description="Helical" evidence="2">
    <location>
        <begin position="186"/>
        <end position="209"/>
    </location>
</feature>
<keyword evidence="6" id="KW-1185">Reference proteome</keyword>
<feature type="disulfide bond" evidence="1">
    <location>
        <begin position="82"/>
        <end position="100"/>
    </location>
</feature>
<feature type="disulfide bond" evidence="1">
    <location>
        <begin position="79"/>
        <end position="92"/>
    </location>
</feature>
<accession>A0A8T2PHD2</accession>
<comment type="caution">
    <text evidence="1">Lacks conserved residue(s) required for the propagation of feature annotation.</text>
</comment>
<feature type="repeat" description="TNFR-Cys" evidence="1">
    <location>
        <begin position="61"/>
        <end position="100"/>
    </location>
</feature>
<dbReference type="AlphaFoldDB" id="A0A8T2PHD2"/>
<dbReference type="EMBL" id="JAFBMS010000004">
    <property type="protein sequence ID" value="KAG9352743.1"/>
    <property type="molecule type" value="Genomic_DNA"/>
</dbReference>
<dbReference type="OrthoDB" id="9423210at2759"/>
<keyword evidence="3" id="KW-0732">Signal</keyword>
<evidence type="ECO:0000256" key="2">
    <source>
        <dbReference type="SAM" id="Phobius"/>
    </source>
</evidence>
<dbReference type="Gene3D" id="2.10.50.10">
    <property type="entry name" value="Tumor Necrosis Factor Receptor, subunit A, domain 2"/>
    <property type="match status" value="2"/>
</dbReference>
<keyword evidence="2" id="KW-0812">Transmembrane</keyword>
<feature type="chain" id="PRO_5035837012" description="TNFR-Cys domain-containing protein" evidence="3">
    <location>
        <begin position="20"/>
        <end position="273"/>
    </location>
</feature>
<dbReference type="SUPFAM" id="SSF57586">
    <property type="entry name" value="TNF receptor-like"/>
    <property type="match status" value="2"/>
</dbReference>
<dbReference type="GO" id="GO:0042127">
    <property type="term" value="P:regulation of cell population proliferation"/>
    <property type="evidence" value="ECO:0007669"/>
    <property type="project" value="TreeGrafter"/>
</dbReference>
<evidence type="ECO:0000256" key="1">
    <source>
        <dbReference type="PROSITE-ProRule" id="PRU00206"/>
    </source>
</evidence>
<proteinExistence type="predicted"/>
<keyword evidence="2" id="KW-0472">Membrane</keyword>
<evidence type="ECO:0000313" key="6">
    <source>
        <dbReference type="Proteomes" id="UP000824540"/>
    </source>
</evidence>
<evidence type="ECO:0000256" key="3">
    <source>
        <dbReference type="SAM" id="SignalP"/>
    </source>
</evidence>